<dbReference type="PATRIC" id="fig|447.4.peg.2879"/>
<keyword evidence="3" id="KW-1185">Reference proteome</keyword>
<reference evidence="2 3" key="1">
    <citation type="submission" date="2015-11" db="EMBL/GenBank/DDBJ databases">
        <title>Genomic analysis of 38 Legionella species identifies large and diverse effector repertoires.</title>
        <authorList>
            <person name="Burstein D."/>
            <person name="Amaro F."/>
            <person name="Zusman T."/>
            <person name="Lifshitz Z."/>
            <person name="Cohen O."/>
            <person name="Gilbert J.A."/>
            <person name="Pupko T."/>
            <person name="Shuman H.A."/>
            <person name="Segal G."/>
        </authorList>
    </citation>
    <scope>NUCLEOTIDE SEQUENCE [LARGE SCALE GENOMIC DNA]</scope>
    <source>
        <strain evidence="2 3">WIGA</strain>
    </source>
</reference>
<name>A0A0W0RJ98_LEGBO</name>
<comment type="caution">
    <text evidence="2">The sequence shown here is derived from an EMBL/GenBank/DDBJ whole genome shotgun (WGS) entry which is preliminary data.</text>
</comment>
<evidence type="ECO:0000256" key="1">
    <source>
        <dbReference type="SAM" id="MobiDB-lite"/>
    </source>
</evidence>
<gene>
    <name evidence="2" type="ORF">Lboz_2706</name>
</gene>
<dbReference type="Proteomes" id="UP000054695">
    <property type="component" value="Unassembled WGS sequence"/>
</dbReference>
<evidence type="ECO:0000313" key="3">
    <source>
        <dbReference type="Proteomes" id="UP000054695"/>
    </source>
</evidence>
<dbReference type="OrthoDB" id="5653221at2"/>
<dbReference type="RefSeq" id="WP_058460300.1">
    <property type="nucleotide sequence ID" value="NZ_CAAAIY010000002.1"/>
</dbReference>
<dbReference type="STRING" id="447.Lboz_2706"/>
<evidence type="ECO:0000313" key="2">
    <source>
        <dbReference type="EMBL" id="KTC71129.1"/>
    </source>
</evidence>
<protein>
    <submittedName>
        <fullName evidence="2">Uncharacterized protein</fullName>
    </submittedName>
</protein>
<proteinExistence type="predicted"/>
<dbReference type="EMBL" id="LNXU01000032">
    <property type="protein sequence ID" value="KTC71129.1"/>
    <property type="molecule type" value="Genomic_DNA"/>
</dbReference>
<feature type="region of interest" description="Disordered" evidence="1">
    <location>
        <begin position="80"/>
        <end position="100"/>
    </location>
</feature>
<organism evidence="2 3">
    <name type="scientific">Legionella bozemanae</name>
    <name type="common">Fluoribacter bozemanae</name>
    <dbReference type="NCBI Taxonomy" id="447"/>
    <lineage>
        <taxon>Bacteria</taxon>
        <taxon>Pseudomonadati</taxon>
        <taxon>Pseudomonadota</taxon>
        <taxon>Gammaproteobacteria</taxon>
        <taxon>Legionellales</taxon>
        <taxon>Legionellaceae</taxon>
        <taxon>Legionella</taxon>
    </lineage>
</organism>
<sequence length="100" mass="11548">MLLLEKYLHEGINFKRAEETLDVGIKLMKQTNEENGDSTLVQQSKEKVKEIISEYNKIYTSSSLWAIKQTKLMQELRQKMAVEQPKSDEPGMSNGMNLKI</sequence>
<accession>A0A0W0RJ98</accession>
<dbReference type="AlphaFoldDB" id="A0A0W0RJ98"/>
<feature type="compositionally biased region" description="Basic and acidic residues" evidence="1">
    <location>
        <begin position="80"/>
        <end position="89"/>
    </location>
</feature>